<name>A0A934QSU6_9PSEU</name>
<keyword evidence="8" id="KW-1185">Reference proteome</keyword>
<protein>
    <submittedName>
        <fullName evidence="7">Rhomboid family intramembrane serine protease</fullName>
    </submittedName>
</protein>
<evidence type="ECO:0000256" key="2">
    <source>
        <dbReference type="ARBA" id="ARBA00022692"/>
    </source>
</evidence>
<evidence type="ECO:0000256" key="4">
    <source>
        <dbReference type="ARBA" id="ARBA00023136"/>
    </source>
</evidence>
<keyword evidence="4 5" id="KW-0472">Membrane</keyword>
<dbReference type="InterPro" id="IPR035952">
    <property type="entry name" value="Rhomboid-like_sf"/>
</dbReference>
<evidence type="ECO:0000313" key="8">
    <source>
        <dbReference type="Proteomes" id="UP000635245"/>
    </source>
</evidence>
<dbReference type="InterPro" id="IPR022764">
    <property type="entry name" value="Peptidase_S54_rhomboid_dom"/>
</dbReference>
<feature type="transmembrane region" description="Helical" evidence="5">
    <location>
        <begin position="74"/>
        <end position="92"/>
    </location>
</feature>
<dbReference type="PANTHER" id="PTHR43731:SF9">
    <property type="entry name" value="SLR1461 PROTEIN"/>
    <property type="match status" value="1"/>
</dbReference>
<dbReference type="InterPro" id="IPR050925">
    <property type="entry name" value="Rhomboid_protease_S54"/>
</dbReference>
<gene>
    <name evidence="7" type="ORF">JHE00_16250</name>
</gene>
<dbReference type="PANTHER" id="PTHR43731">
    <property type="entry name" value="RHOMBOID PROTEASE"/>
    <property type="match status" value="1"/>
</dbReference>
<dbReference type="Pfam" id="PF01694">
    <property type="entry name" value="Rhomboid"/>
    <property type="match status" value="1"/>
</dbReference>
<dbReference type="GO" id="GO:0016020">
    <property type="term" value="C:membrane"/>
    <property type="evidence" value="ECO:0007669"/>
    <property type="project" value="UniProtKB-SubCell"/>
</dbReference>
<keyword evidence="2 5" id="KW-0812">Transmembrane</keyword>
<feature type="transmembrane region" description="Helical" evidence="5">
    <location>
        <begin position="122"/>
        <end position="144"/>
    </location>
</feature>
<keyword evidence="7" id="KW-0378">Hydrolase</keyword>
<evidence type="ECO:0000256" key="1">
    <source>
        <dbReference type="ARBA" id="ARBA00004141"/>
    </source>
</evidence>
<comment type="caution">
    <text evidence="7">The sequence shown here is derived from an EMBL/GenBank/DDBJ whole genome shotgun (WGS) entry which is preliminary data.</text>
</comment>
<feature type="domain" description="Peptidase S54 rhomboid" evidence="6">
    <location>
        <begin position="67"/>
        <end position="196"/>
    </location>
</feature>
<accession>A0A934QSU6</accession>
<dbReference type="AlphaFoldDB" id="A0A934QSU6"/>
<evidence type="ECO:0000259" key="6">
    <source>
        <dbReference type="Pfam" id="PF01694"/>
    </source>
</evidence>
<proteinExistence type="predicted"/>
<dbReference type="Proteomes" id="UP000635245">
    <property type="component" value="Unassembled WGS sequence"/>
</dbReference>
<reference evidence="7" key="1">
    <citation type="submission" date="2020-12" db="EMBL/GenBank/DDBJ databases">
        <title>Prauserella sp. ASG 168, a novel actinomycete isolated from cave rock.</title>
        <authorList>
            <person name="Suriyachadkun C."/>
        </authorList>
    </citation>
    <scope>NUCLEOTIDE SEQUENCE</scope>
    <source>
        <strain evidence="7">ASG 168</strain>
    </source>
</reference>
<dbReference type="RefSeq" id="WP_200319346.1">
    <property type="nucleotide sequence ID" value="NZ_JAENJH010000003.1"/>
</dbReference>
<dbReference type="EMBL" id="JAENJH010000003">
    <property type="protein sequence ID" value="MBK1785885.1"/>
    <property type="molecule type" value="Genomic_DNA"/>
</dbReference>
<sequence>MTSGQGTQKKPGARILPPKPLAAGIVALSFTALLYLVELLDVILPADLDGGGIRARSLSGLDGVAWAPLLHDGWSHLFANTVPVLVFAFLAMAGGIGQWIAVTATIWIVGGLGVWLTAPPNVVTVGASGLAFGWLAFLLVRGLFNRSFGQLAVAAVLLFVWGGMLWGVLPGNPGISWQGHLFGALGGVLAAWVVAKSDRSRAGKSKGTQGPTGTLGV</sequence>
<feature type="transmembrane region" description="Helical" evidence="5">
    <location>
        <begin position="21"/>
        <end position="40"/>
    </location>
</feature>
<comment type="subcellular location">
    <subcellularLocation>
        <location evidence="1">Membrane</location>
        <topology evidence="1">Multi-pass membrane protein</topology>
    </subcellularLocation>
</comment>
<evidence type="ECO:0000256" key="5">
    <source>
        <dbReference type="SAM" id="Phobius"/>
    </source>
</evidence>
<keyword evidence="7" id="KW-0645">Protease</keyword>
<evidence type="ECO:0000256" key="3">
    <source>
        <dbReference type="ARBA" id="ARBA00022989"/>
    </source>
</evidence>
<dbReference type="GO" id="GO:0006508">
    <property type="term" value="P:proteolysis"/>
    <property type="evidence" value="ECO:0007669"/>
    <property type="project" value="UniProtKB-KW"/>
</dbReference>
<dbReference type="Gene3D" id="1.20.1540.10">
    <property type="entry name" value="Rhomboid-like"/>
    <property type="match status" value="1"/>
</dbReference>
<organism evidence="7 8">
    <name type="scientific">Prauserella cavernicola</name>
    <dbReference type="NCBI Taxonomy" id="2800127"/>
    <lineage>
        <taxon>Bacteria</taxon>
        <taxon>Bacillati</taxon>
        <taxon>Actinomycetota</taxon>
        <taxon>Actinomycetes</taxon>
        <taxon>Pseudonocardiales</taxon>
        <taxon>Pseudonocardiaceae</taxon>
        <taxon>Prauserella</taxon>
    </lineage>
</organism>
<feature type="transmembrane region" description="Helical" evidence="5">
    <location>
        <begin position="99"/>
        <end position="116"/>
    </location>
</feature>
<keyword evidence="3 5" id="KW-1133">Transmembrane helix</keyword>
<feature type="transmembrane region" description="Helical" evidence="5">
    <location>
        <begin position="151"/>
        <end position="169"/>
    </location>
</feature>
<evidence type="ECO:0000313" key="7">
    <source>
        <dbReference type="EMBL" id="MBK1785885.1"/>
    </source>
</evidence>
<feature type="transmembrane region" description="Helical" evidence="5">
    <location>
        <begin position="175"/>
        <end position="195"/>
    </location>
</feature>
<dbReference type="SUPFAM" id="SSF144091">
    <property type="entry name" value="Rhomboid-like"/>
    <property type="match status" value="1"/>
</dbReference>
<dbReference type="GO" id="GO:0004252">
    <property type="term" value="F:serine-type endopeptidase activity"/>
    <property type="evidence" value="ECO:0007669"/>
    <property type="project" value="InterPro"/>
</dbReference>